<protein>
    <recommendedName>
        <fullName evidence="4">DUF4245 domain-containing protein</fullName>
    </recommendedName>
</protein>
<keyword evidence="1" id="KW-0732">Signal</keyword>
<accession>A0ABX8D2U6</accession>
<evidence type="ECO:0000256" key="1">
    <source>
        <dbReference type="SAM" id="SignalP"/>
    </source>
</evidence>
<dbReference type="PROSITE" id="PS51257">
    <property type="entry name" value="PROKAR_LIPOPROTEIN"/>
    <property type="match status" value="1"/>
</dbReference>
<dbReference type="RefSeq" id="WP_207338970.1">
    <property type="nucleotide sequence ID" value="NZ_CP074405.1"/>
</dbReference>
<dbReference type="EMBL" id="CP074405">
    <property type="protein sequence ID" value="QVI61366.1"/>
    <property type="molecule type" value="Genomic_DNA"/>
</dbReference>
<evidence type="ECO:0000313" key="3">
    <source>
        <dbReference type="Proteomes" id="UP000677804"/>
    </source>
</evidence>
<reference evidence="2 3" key="1">
    <citation type="submission" date="2021-05" db="EMBL/GenBank/DDBJ databases">
        <title>Novel species in genus Cellulomonas.</title>
        <authorList>
            <person name="Zhang G."/>
        </authorList>
    </citation>
    <scope>NUCLEOTIDE SEQUENCE [LARGE SCALE GENOMIC DNA]</scope>
    <source>
        <strain evidence="3">zg-ZUI222</strain>
    </source>
</reference>
<dbReference type="Proteomes" id="UP000677804">
    <property type="component" value="Chromosome"/>
</dbReference>
<gene>
    <name evidence="2" type="ORF">KG103_12860</name>
</gene>
<evidence type="ECO:0000313" key="2">
    <source>
        <dbReference type="EMBL" id="QVI61366.1"/>
    </source>
</evidence>
<feature type="signal peptide" evidence="1">
    <location>
        <begin position="1"/>
        <end position="25"/>
    </location>
</feature>
<evidence type="ECO:0008006" key="4">
    <source>
        <dbReference type="Google" id="ProtNLM"/>
    </source>
</evidence>
<feature type="chain" id="PRO_5046956256" description="DUF4245 domain-containing protein" evidence="1">
    <location>
        <begin position="26"/>
        <end position="179"/>
    </location>
</feature>
<name>A0ABX8D2U6_9CELL</name>
<proteinExistence type="predicted"/>
<keyword evidence="3" id="KW-1185">Reference proteome</keyword>
<sequence length="179" mass="18212">MSRRPVPALVLGAVLAAGLTGCSDAGESAPTTPEGWQRVESGALSFAVPEDWVEAAQSDDLWSVGWADSSELGPDSLLLVGAPALGQDGAQRGLDTFVAGAQVGGWGYGSTGMSTPVDTATLEVQRNDFTYDDVSGVFWAAADPESGTTVGLQLTGRDLPDEIVAGIESSIAVRAGAEG</sequence>
<organism evidence="2 3">
    <name type="scientific">Cellulomonas wangleii</name>
    <dbReference type="NCBI Taxonomy" id="2816956"/>
    <lineage>
        <taxon>Bacteria</taxon>
        <taxon>Bacillati</taxon>
        <taxon>Actinomycetota</taxon>
        <taxon>Actinomycetes</taxon>
        <taxon>Micrococcales</taxon>
        <taxon>Cellulomonadaceae</taxon>
        <taxon>Cellulomonas</taxon>
    </lineage>
</organism>